<reference evidence="3" key="1">
    <citation type="journal article" date="2014" name="Environ. Microbiol.">
        <title>Comparative genomics of the marine bacterial genus Glaciecola reveals the high degree of genomic diversity and genomic characteristic for cold adaptation.</title>
        <authorList>
            <person name="Qin Q.L."/>
            <person name="Xie B.B."/>
            <person name="Yu Y."/>
            <person name="Shu Y.L."/>
            <person name="Rong J.C."/>
            <person name="Zhang Y.J."/>
            <person name="Zhao D.L."/>
            <person name="Chen X.L."/>
            <person name="Zhang X.Y."/>
            <person name="Chen B."/>
            <person name="Zhou B.C."/>
            <person name="Zhang Y.Z."/>
        </authorList>
    </citation>
    <scope>NUCLEOTIDE SEQUENCE [LARGE SCALE GENOMIC DNA]</scope>
    <source>
        <strain evidence="3">LMG 21857</strain>
    </source>
</reference>
<dbReference type="PANTHER" id="PTHR43968">
    <property type="match status" value="1"/>
</dbReference>
<gene>
    <name evidence="2" type="ORF">GPLA_4378</name>
</gene>
<dbReference type="InterPro" id="IPR036249">
    <property type="entry name" value="Thioredoxin-like_sf"/>
</dbReference>
<protein>
    <recommendedName>
        <fullName evidence="1">GST N-terminal domain-containing protein</fullName>
    </recommendedName>
</protein>
<evidence type="ECO:0000259" key="1">
    <source>
        <dbReference type="PROSITE" id="PS50404"/>
    </source>
</evidence>
<keyword evidence="3" id="KW-1185">Reference proteome</keyword>
<dbReference type="PANTHER" id="PTHR43968:SF6">
    <property type="entry name" value="GLUTATHIONE S-TRANSFERASE OMEGA"/>
    <property type="match status" value="1"/>
</dbReference>
<dbReference type="STRING" id="1129793.GPLA_4378"/>
<proteinExistence type="predicted"/>
<dbReference type="GO" id="GO:0005737">
    <property type="term" value="C:cytoplasm"/>
    <property type="evidence" value="ECO:0007669"/>
    <property type="project" value="TreeGrafter"/>
</dbReference>
<accession>K6ZYG1</accession>
<evidence type="ECO:0000313" key="3">
    <source>
        <dbReference type="Proteomes" id="UP000006322"/>
    </source>
</evidence>
<dbReference type="RefSeq" id="WP_007107020.1">
    <property type="nucleotide sequence ID" value="NZ_BAER01000127.1"/>
</dbReference>
<feature type="domain" description="GST N-terminal" evidence="1">
    <location>
        <begin position="1"/>
        <end position="82"/>
    </location>
</feature>
<sequence>MFTLYGSTTSPYVRRLRIWLANTQHEFVSMQIYQQQDRALLIEKNPALKVPALEHVVGEKRTLIYDSRVIYRYLSEQLNYQALTWQQENQLTLVDAVNDSLVQMFLLSQSDVVADTDKLFFKLQKERVNNVLAELNEQVEQGLFDHWHYPAICLFSLVDWIEFRNLHNLKGLAALLHFHQENAQRIEVTATDPRM</sequence>
<evidence type="ECO:0000313" key="2">
    <source>
        <dbReference type="EMBL" id="GAC35257.1"/>
    </source>
</evidence>
<dbReference type="Gene3D" id="1.20.1050.10">
    <property type="match status" value="1"/>
</dbReference>
<dbReference type="EMBL" id="BAER01000127">
    <property type="protein sequence ID" value="GAC35257.1"/>
    <property type="molecule type" value="Genomic_DNA"/>
</dbReference>
<dbReference type="AlphaFoldDB" id="K6ZYG1"/>
<dbReference type="Gene3D" id="3.40.30.10">
    <property type="entry name" value="Glutaredoxin"/>
    <property type="match status" value="1"/>
</dbReference>
<dbReference type="InterPro" id="IPR004045">
    <property type="entry name" value="Glutathione_S-Trfase_N"/>
</dbReference>
<name>K6ZYG1_9ALTE</name>
<dbReference type="OrthoDB" id="8634103at2"/>
<dbReference type="InterPro" id="IPR050983">
    <property type="entry name" value="GST_Omega/HSP26"/>
</dbReference>
<comment type="caution">
    <text evidence="2">The sequence shown here is derived from an EMBL/GenBank/DDBJ whole genome shotgun (WGS) entry which is preliminary data.</text>
</comment>
<dbReference type="PROSITE" id="PS50404">
    <property type="entry name" value="GST_NTER"/>
    <property type="match status" value="1"/>
</dbReference>
<dbReference type="SUPFAM" id="SSF52833">
    <property type="entry name" value="Thioredoxin-like"/>
    <property type="match status" value="1"/>
</dbReference>
<dbReference type="Pfam" id="PF13417">
    <property type="entry name" value="GST_N_3"/>
    <property type="match status" value="1"/>
</dbReference>
<dbReference type="Proteomes" id="UP000006322">
    <property type="component" value="Unassembled WGS sequence"/>
</dbReference>
<organism evidence="2 3">
    <name type="scientific">Paraglaciecola polaris LMG 21857</name>
    <dbReference type="NCBI Taxonomy" id="1129793"/>
    <lineage>
        <taxon>Bacteria</taxon>
        <taxon>Pseudomonadati</taxon>
        <taxon>Pseudomonadota</taxon>
        <taxon>Gammaproteobacteria</taxon>
        <taxon>Alteromonadales</taxon>
        <taxon>Alteromonadaceae</taxon>
        <taxon>Paraglaciecola</taxon>
    </lineage>
</organism>